<organism evidence="3 4">
    <name type="scientific">Candidatus Coproplasma avicola</name>
    <dbReference type="NCBI Taxonomy" id="2840744"/>
    <lineage>
        <taxon>Bacteria</taxon>
        <taxon>Bacillati</taxon>
        <taxon>Bacillota</taxon>
        <taxon>Clostridia</taxon>
        <taxon>Eubacteriales</taxon>
        <taxon>Candidatus Coproplasma</taxon>
    </lineage>
</organism>
<dbReference type="SUPFAM" id="SSF88659">
    <property type="entry name" value="Sigma3 and sigma4 domains of RNA polymerase sigma factors"/>
    <property type="match status" value="1"/>
</dbReference>
<gene>
    <name evidence="3" type="ORF">IAB94_02710</name>
</gene>
<evidence type="ECO:0000256" key="1">
    <source>
        <dbReference type="ARBA" id="ARBA00008720"/>
    </source>
</evidence>
<dbReference type="EMBL" id="DVHK01000065">
    <property type="protein sequence ID" value="HIR66945.1"/>
    <property type="molecule type" value="Genomic_DNA"/>
</dbReference>
<name>A0A9D1E623_9FIRM</name>
<evidence type="ECO:0000313" key="3">
    <source>
        <dbReference type="EMBL" id="HIR66945.1"/>
    </source>
</evidence>
<dbReference type="InterPro" id="IPR007394">
    <property type="entry name" value="UPF0122"/>
</dbReference>
<dbReference type="AlphaFoldDB" id="A0A9D1E623"/>
<dbReference type="PANTHER" id="PTHR40083">
    <property type="entry name" value="UPF0122 PROTEIN CBO2450/CLC_2298"/>
    <property type="match status" value="1"/>
</dbReference>
<comment type="caution">
    <text evidence="3">The sequence shown here is derived from an EMBL/GenBank/DDBJ whole genome shotgun (WGS) entry which is preliminary data.</text>
</comment>
<comment type="similarity">
    <text evidence="1">Belongs to the UPF0122 family.</text>
</comment>
<accession>A0A9D1E623</accession>
<keyword evidence="3" id="KW-0238">DNA-binding</keyword>
<protein>
    <submittedName>
        <fullName evidence="3">DNA-binding protein</fullName>
    </submittedName>
</protein>
<dbReference type="Pfam" id="PF04297">
    <property type="entry name" value="UPF0122"/>
    <property type="match status" value="1"/>
</dbReference>
<dbReference type="Gene3D" id="1.10.10.10">
    <property type="entry name" value="Winged helix-like DNA-binding domain superfamily/Winged helix DNA-binding domain"/>
    <property type="match status" value="1"/>
</dbReference>
<dbReference type="PANTHER" id="PTHR40083:SF1">
    <property type="entry name" value="UPF0122 PROTEIN YLXM"/>
    <property type="match status" value="1"/>
</dbReference>
<reference evidence="3" key="1">
    <citation type="submission" date="2020-10" db="EMBL/GenBank/DDBJ databases">
        <authorList>
            <person name="Gilroy R."/>
        </authorList>
    </citation>
    <scope>NUCLEOTIDE SEQUENCE</scope>
    <source>
        <strain evidence="3">ChiW16-3235</strain>
    </source>
</reference>
<dbReference type="InterPro" id="IPR013324">
    <property type="entry name" value="RNA_pol_sigma_r3/r4-like"/>
</dbReference>
<evidence type="ECO:0000313" key="4">
    <source>
        <dbReference type="Proteomes" id="UP000823913"/>
    </source>
</evidence>
<sequence>MNKIEFMRLWDLYGGLLTDTQREMTDMFFNLDLTVSEIAEQKGISRQAVSECLSQCKKQLEGFEETLHHAKAFAEGDLRTSFLISEASAWADKFTALHPEYAADIDKLRQILKSDYAEQISRALRVNPWHYSHLYPKD</sequence>
<evidence type="ECO:0000256" key="2">
    <source>
        <dbReference type="ARBA" id="ARBA00024764"/>
    </source>
</evidence>
<dbReference type="InterPro" id="IPR036388">
    <property type="entry name" value="WH-like_DNA-bd_sf"/>
</dbReference>
<dbReference type="Proteomes" id="UP000823913">
    <property type="component" value="Unassembled WGS sequence"/>
</dbReference>
<dbReference type="GO" id="GO:0003677">
    <property type="term" value="F:DNA binding"/>
    <property type="evidence" value="ECO:0007669"/>
    <property type="project" value="UniProtKB-KW"/>
</dbReference>
<proteinExistence type="inferred from homology"/>
<comment type="function">
    <text evidence="2">Might take part in the signal recognition particle (SRP) pathway. This is inferred from the conservation of its genetic proximity to ftsY/ffh. May be a regulatory protein.</text>
</comment>
<reference evidence="3" key="2">
    <citation type="journal article" date="2021" name="PeerJ">
        <title>Extensive microbial diversity within the chicken gut microbiome revealed by metagenomics and culture.</title>
        <authorList>
            <person name="Gilroy R."/>
            <person name="Ravi A."/>
            <person name="Getino M."/>
            <person name="Pursley I."/>
            <person name="Horton D.L."/>
            <person name="Alikhan N.F."/>
            <person name="Baker D."/>
            <person name="Gharbi K."/>
            <person name="Hall N."/>
            <person name="Watson M."/>
            <person name="Adriaenssens E.M."/>
            <person name="Foster-Nyarko E."/>
            <person name="Jarju S."/>
            <person name="Secka A."/>
            <person name="Antonio M."/>
            <person name="Oren A."/>
            <person name="Chaudhuri R.R."/>
            <person name="La Ragione R."/>
            <person name="Hildebrand F."/>
            <person name="Pallen M.J."/>
        </authorList>
    </citation>
    <scope>NUCLEOTIDE SEQUENCE</scope>
    <source>
        <strain evidence="3">ChiW16-3235</strain>
    </source>
</reference>